<dbReference type="Proteomes" id="UP000753961">
    <property type="component" value="Unassembled WGS sequence"/>
</dbReference>
<evidence type="ECO:0000256" key="6">
    <source>
        <dbReference type="RuleBase" id="RU004466"/>
    </source>
</evidence>
<dbReference type="PANTHER" id="PTHR12001:SF85">
    <property type="entry name" value="SHORT CHAIN ISOPRENYL DIPHOSPHATE SYNTHASE"/>
    <property type="match status" value="1"/>
</dbReference>
<dbReference type="PROSITE" id="PS00444">
    <property type="entry name" value="POLYPRENYL_SYNTHASE_2"/>
    <property type="match status" value="1"/>
</dbReference>
<protein>
    <submittedName>
        <fullName evidence="7">Polyprenyl synthetase family protein</fullName>
    </submittedName>
</protein>
<dbReference type="EMBL" id="JAHVHU010000006">
    <property type="protein sequence ID" value="MBY5957694.1"/>
    <property type="molecule type" value="Genomic_DNA"/>
</dbReference>
<dbReference type="SFLD" id="SFLDG01017">
    <property type="entry name" value="Polyprenyl_Transferase_Like"/>
    <property type="match status" value="1"/>
</dbReference>
<evidence type="ECO:0000256" key="1">
    <source>
        <dbReference type="ARBA" id="ARBA00001946"/>
    </source>
</evidence>
<evidence type="ECO:0000256" key="5">
    <source>
        <dbReference type="ARBA" id="ARBA00022842"/>
    </source>
</evidence>
<dbReference type="InterPro" id="IPR033749">
    <property type="entry name" value="Polyprenyl_synt_CS"/>
</dbReference>
<dbReference type="PANTHER" id="PTHR12001">
    <property type="entry name" value="GERANYLGERANYL PYROPHOSPHATE SYNTHASE"/>
    <property type="match status" value="1"/>
</dbReference>
<evidence type="ECO:0000313" key="8">
    <source>
        <dbReference type="Proteomes" id="UP000753961"/>
    </source>
</evidence>
<dbReference type="InterPro" id="IPR008949">
    <property type="entry name" value="Isoprenoid_synthase_dom_sf"/>
</dbReference>
<dbReference type="SUPFAM" id="SSF48576">
    <property type="entry name" value="Terpenoid synthases"/>
    <property type="match status" value="1"/>
</dbReference>
<dbReference type="Gene3D" id="1.10.600.10">
    <property type="entry name" value="Farnesyl Diphosphate Synthase"/>
    <property type="match status" value="1"/>
</dbReference>
<dbReference type="GO" id="GO:0046872">
    <property type="term" value="F:metal ion binding"/>
    <property type="evidence" value="ECO:0007669"/>
    <property type="project" value="UniProtKB-KW"/>
</dbReference>
<keyword evidence="4" id="KW-0479">Metal-binding</keyword>
<accession>A0A953HMA1</accession>
<comment type="similarity">
    <text evidence="2 6">Belongs to the FPP/GGPP synthase family.</text>
</comment>
<keyword evidence="3 6" id="KW-0808">Transferase</keyword>
<dbReference type="InterPro" id="IPR000092">
    <property type="entry name" value="Polyprenyl_synt"/>
</dbReference>
<dbReference type="CDD" id="cd00685">
    <property type="entry name" value="Trans_IPPS_HT"/>
    <property type="match status" value="1"/>
</dbReference>
<organism evidence="7 8">
    <name type="scientific">Membranihabitans marinus</name>
    <dbReference type="NCBI Taxonomy" id="1227546"/>
    <lineage>
        <taxon>Bacteria</taxon>
        <taxon>Pseudomonadati</taxon>
        <taxon>Bacteroidota</taxon>
        <taxon>Saprospiria</taxon>
        <taxon>Saprospirales</taxon>
        <taxon>Saprospiraceae</taxon>
        <taxon>Membranihabitans</taxon>
    </lineage>
</organism>
<comment type="caution">
    <text evidence="7">The sequence shown here is derived from an EMBL/GenBank/DDBJ whole genome shotgun (WGS) entry which is preliminary data.</text>
</comment>
<dbReference type="RefSeq" id="WP_222579218.1">
    <property type="nucleotide sequence ID" value="NZ_JAHVHU010000006.1"/>
</dbReference>
<dbReference type="SFLD" id="SFLDS00005">
    <property type="entry name" value="Isoprenoid_Synthase_Type_I"/>
    <property type="match status" value="1"/>
</dbReference>
<dbReference type="AlphaFoldDB" id="A0A953HMA1"/>
<gene>
    <name evidence="7" type="ORF">KUV50_06110</name>
</gene>
<dbReference type="GO" id="GO:0004659">
    <property type="term" value="F:prenyltransferase activity"/>
    <property type="evidence" value="ECO:0007669"/>
    <property type="project" value="InterPro"/>
</dbReference>
<sequence length="318" mass="35954">MDTKNNNSADLLINDLLPTHPRRLYDPVEYIMAQKGKKIRFNLALKGCELFSGSSDDAMQAAMAVEIFHNFTLIHDDIMDNAKTRRNQPTIHEKWDINTGILSGDVMMILAYEALLKAPEHAHAKIFPLFTRSARAVCEGQQMDMDFESLPVVQIDKYLEMITKKTGVLIAAALGMGAACGGATDAEVEHLYEYGKNLGISFQIRDDILDCYGETQKIGKIKAGDIIQGKKTILYIRTWFSMPEEEQDGFTELYHSSAPDKIDTILNYFEKAGAKEYALAKEQEYFEKAHAALAKIDVSPQRKKKLTDYTQSIFRREH</sequence>
<proteinExistence type="inferred from homology"/>
<keyword evidence="5" id="KW-0460">Magnesium</keyword>
<evidence type="ECO:0000256" key="3">
    <source>
        <dbReference type="ARBA" id="ARBA00022679"/>
    </source>
</evidence>
<keyword evidence="8" id="KW-1185">Reference proteome</keyword>
<name>A0A953HMA1_9BACT</name>
<dbReference type="Pfam" id="PF00348">
    <property type="entry name" value="polyprenyl_synt"/>
    <property type="match status" value="1"/>
</dbReference>
<reference evidence="7" key="1">
    <citation type="submission" date="2021-06" db="EMBL/GenBank/DDBJ databases">
        <title>44 bacteria genomes isolated from Dapeng, Shenzhen.</title>
        <authorList>
            <person name="Zheng W."/>
            <person name="Yu S."/>
            <person name="Huang Y."/>
        </authorList>
    </citation>
    <scope>NUCLEOTIDE SEQUENCE</scope>
    <source>
        <strain evidence="7">DP5N28-2</strain>
    </source>
</reference>
<evidence type="ECO:0000256" key="2">
    <source>
        <dbReference type="ARBA" id="ARBA00006706"/>
    </source>
</evidence>
<evidence type="ECO:0000256" key="4">
    <source>
        <dbReference type="ARBA" id="ARBA00022723"/>
    </source>
</evidence>
<evidence type="ECO:0000313" key="7">
    <source>
        <dbReference type="EMBL" id="MBY5957694.1"/>
    </source>
</evidence>
<dbReference type="GO" id="GO:0008299">
    <property type="term" value="P:isoprenoid biosynthetic process"/>
    <property type="evidence" value="ECO:0007669"/>
    <property type="project" value="InterPro"/>
</dbReference>
<comment type="cofactor">
    <cofactor evidence="1">
        <name>Mg(2+)</name>
        <dbReference type="ChEBI" id="CHEBI:18420"/>
    </cofactor>
</comment>